<dbReference type="PATRIC" id="fig|1136941.3.peg.3101"/>
<dbReference type="KEGG" id="goq:ACH46_15185"/>
<reference evidence="3" key="1">
    <citation type="submission" date="2015-06" db="EMBL/GenBank/DDBJ databases">
        <title>Complete genome sequence and metabolic analysis of phthalate degradation pathway in Gordonia sp. QH-11.</title>
        <authorList>
            <person name="Jin D."/>
            <person name="Kong X."/>
            <person name="Bai Z."/>
        </authorList>
    </citation>
    <scope>NUCLEOTIDE SEQUENCE [LARGE SCALE GENOMIC DNA]</scope>
    <source>
        <strain evidence="3">QH-11</strain>
    </source>
</reference>
<sequence length="124" mass="14273">MSADRPGLFQKTGYLLGRPLPESMREWVKEDLTGPGHVRRYFIRGIIPVIPLFIIFLLIPGTPYMRVGMIVLLLIPFLYFQIALSSVYRKHLLVNNGLDPKLLNKVQIQRADAARDEYNARHGR</sequence>
<evidence type="ECO:0000313" key="3">
    <source>
        <dbReference type="Proteomes" id="UP000063789"/>
    </source>
</evidence>
<accession>A0A0N9MSQ8</accession>
<evidence type="ECO:0000313" key="2">
    <source>
        <dbReference type="EMBL" id="ALG85573.1"/>
    </source>
</evidence>
<gene>
    <name evidence="2" type="ORF">ACH46_15185</name>
</gene>
<evidence type="ECO:0000256" key="1">
    <source>
        <dbReference type="SAM" id="Phobius"/>
    </source>
</evidence>
<dbReference type="InterPro" id="IPR035197">
    <property type="entry name" value="DUF5313"/>
</dbReference>
<proteinExistence type="predicted"/>
<dbReference type="Proteomes" id="UP000063789">
    <property type="component" value="Chromosome"/>
</dbReference>
<dbReference type="EMBL" id="CP011853">
    <property type="protein sequence ID" value="ALG85573.1"/>
    <property type="molecule type" value="Genomic_DNA"/>
</dbReference>
<dbReference type="RefSeq" id="WP_062393660.1">
    <property type="nucleotide sequence ID" value="NZ_CP011853.1"/>
</dbReference>
<dbReference type="AlphaFoldDB" id="A0A0N9MSQ8"/>
<dbReference type="STRING" id="1136941.ACH46_15185"/>
<protein>
    <submittedName>
        <fullName evidence="2">Membrane protein</fullName>
    </submittedName>
</protein>
<feature type="transmembrane region" description="Helical" evidence="1">
    <location>
        <begin position="65"/>
        <end position="84"/>
    </location>
</feature>
<keyword evidence="1" id="KW-0812">Transmembrane</keyword>
<name>A0A0N9MSQ8_9ACTN</name>
<reference evidence="2 3" key="2">
    <citation type="journal article" date="2017" name="Int. J. Syst. Evol. Microbiol.">
        <title>Gordonia phthalatica sp. nov., a di-n-butyl phthalate-degrading bacterium isolated from activated sludge.</title>
        <authorList>
            <person name="Jin D."/>
            <person name="Kong X."/>
            <person name="Jia M."/>
            <person name="Yu X."/>
            <person name="Wang X."/>
            <person name="Zhuang X."/>
            <person name="Deng Y."/>
            <person name="Bai Z."/>
        </authorList>
    </citation>
    <scope>NUCLEOTIDE SEQUENCE [LARGE SCALE GENOMIC DNA]</scope>
    <source>
        <strain evidence="2 3">QH-11</strain>
    </source>
</reference>
<keyword evidence="1" id="KW-0472">Membrane</keyword>
<keyword evidence="3" id="KW-1185">Reference proteome</keyword>
<keyword evidence="1" id="KW-1133">Transmembrane helix</keyword>
<feature type="transmembrane region" description="Helical" evidence="1">
    <location>
        <begin position="41"/>
        <end position="59"/>
    </location>
</feature>
<organism evidence="2 3">
    <name type="scientific">Gordonia phthalatica</name>
    <dbReference type="NCBI Taxonomy" id="1136941"/>
    <lineage>
        <taxon>Bacteria</taxon>
        <taxon>Bacillati</taxon>
        <taxon>Actinomycetota</taxon>
        <taxon>Actinomycetes</taxon>
        <taxon>Mycobacteriales</taxon>
        <taxon>Gordoniaceae</taxon>
        <taxon>Gordonia</taxon>
    </lineage>
</organism>
<dbReference type="Pfam" id="PF17240">
    <property type="entry name" value="DUF5313"/>
    <property type="match status" value="1"/>
</dbReference>
<dbReference type="OrthoDB" id="5195204at2"/>